<proteinExistence type="predicted"/>
<dbReference type="EMBL" id="PCSB01000054">
    <property type="protein sequence ID" value="PIP31629.1"/>
    <property type="molecule type" value="Genomic_DNA"/>
</dbReference>
<protein>
    <submittedName>
        <fullName evidence="1">Uncharacterized protein</fullName>
    </submittedName>
</protein>
<comment type="caution">
    <text evidence="1">The sequence shown here is derived from an EMBL/GenBank/DDBJ whole genome shotgun (WGS) entry which is preliminary data.</text>
</comment>
<organism evidence="1 2">
    <name type="scientific">bacterium (Candidatus Gribaldobacteria) CG23_combo_of_CG06-09_8_20_14_all_37_87_8</name>
    <dbReference type="NCBI Taxonomy" id="2014278"/>
    <lineage>
        <taxon>Bacteria</taxon>
        <taxon>Candidatus Gribaldobacteria</taxon>
    </lineage>
</organism>
<accession>A0A2G9ZEN1</accession>
<evidence type="ECO:0000313" key="2">
    <source>
        <dbReference type="Proteomes" id="UP000230447"/>
    </source>
</evidence>
<gene>
    <name evidence="1" type="ORF">COX24_02530</name>
</gene>
<name>A0A2G9ZEN1_9BACT</name>
<dbReference type="Proteomes" id="UP000230447">
    <property type="component" value="Unassembled WGS sequence"/>
</dbReference>
<dbReference type="AlphaFoldDB" id="A0A2G9ZEN1"/>
<evidence type="ECO:0000313" key="1">
    <source>
        <dbReference type="EMBL" id="PIP31629.1"/>
    </source>
</evidence>
<reference evidence="1 2" key="1">
    <citation type="submission" date="2017-09" db="EMBL/GenBank/DDBJ databases">
        <title>Depth-based differentiation of microbial function through sediment-hosted aquifers and enrichment of novel symbionts in the deep terrestrial subsurface.</title>
        <authorList>
            <person name="Probst A.J."/>
            <person name="Ladd B."/>
            <person name="Jarett J.K."/>
            <person name="Geller-Mcgrath D.E."/>
            <person name="Sieber C.M."/>
            <person name="Emerson J.B."/>
            <person name="Anantharaman K."/>
            <person name="Thomas B.C."/>
            <person name="Malmstrom R."/>
            <person name="Stieglmeier M."/>
            <person name="Klingl A."/>
            <person name="Woyke T."/>
            <person name="Ryan C.M."/>
            <person name="Banfield J.F."/>
        </authorList>
    </citation>
    <scope>NUCLEOTIDE SEQUENCE [LARGE SCALE GENOMIC DNA]</scope>
    <source>
        <strain evidence="1">CG23_combo_of_CG06-09_8_20_14_all_37_87_8</strain>
    </source>
</reference>
<sequence>MVTKLCLPQFYLFSHCFVRLHKKLFNVAKLHLQTFLLAFLASLENLKFRDEMVLQPSQYNNKPFIKQKARLCRVGL</sequence>